<evidence type="ECO:0000256" key="2">
    <source>
        <dbReference type="ARBA" id="ARBA00022741"/>
    </source>
</evidence>
<evidence type="ECO:0000313" key="7">
    <source>
        <dbReference type="EMBL" id="CAI5725451.1"/>
    </source>
</evidence>
<dbReference type="PANTHER" id="PTHR44329">
    <property type="entry name" value="SERINE/THREONINE-PROTEIN KINASE TNNI3K-RELATED"/>
    <property type="match status" value="1"/>
</dbReference>
<dbReference type="CDD" id="cd13999">
    <property type="entry name" value="STKc_MAP3K-like"/>
    <property type="match status" value="1"/>
</dbReference>
<dbReference type="Pfam" id="PF07714">
    <property type="entry name" value="PK_Tyr_Ser-Thr"/>
    <property type="match status" value="1"/>
</dbReference>
<evidence type="ECO:0000256" key="3">
    <source>
        <dbReference type="ARBA" id="ARBA00022777"/>
    </source>
</evidence>
<gene>
    <name evidence="7" type="ORF">HBR001_LOCUS3605</name>
</gene>
<feature type="domain" description="Protein kinase" evidence="6">
    <location>
        <begin position="407"/>
        <end position="701"/>
    </location>
</feature>
<evidence type="ECO:0000256" key="5">
    <source>
        <dbReference type="SAM" id="Phobius"/>
    </source>
</evidence>
<sequence>MARTEDVLQTVRLVIVATAAVVSSVVAVLLFRRIPDPRAGTDHRRRRLRTNRPPLPPPHATGPALYFAVIMTDWLFSVTAAVSQSMDMVMGAGVKLRTVVGATVDALYHVSFLVMLLWGVVLALFVVRTQYWTHTFDATSRPYKRFSVRWSWISIWTIGLGCGLLSTARLQANITDSDVTNKLANCQRYLFLSVYGVSVGCIVVANVVLYVQKNRLSCRELALDPATITTEQSLSSGSALTSTKTWEMEAQQALRRAHEKLMHYFLVVQVLQFPIMLCYVLGKGVMSYATYEVAKCILFCVPLGDAIIFGLKHLGESQFPHDEDELRDNQTVLQSTSYSSRHAERHRNVVGAGPFAASGSTGVANALAVSYRAVFGSSAASVDAGKEVVKSTHVVNEAVTLEELNGLSNVSFIAEGAAGSVYKAHWLGIEVAMKVIKLPEAGAVGLVDAELYRTIIQNSEEAFIEEAKLCSRLRHPNITLFIRVGYFEGKLGILTEYCSRGSLKDVLKCHFPLGWRRKVALALHISKGLTYLHACNPTYIHRDLKASNILVTETWQAKLADFGISKVSNFVNRVRYSERTVARAEQNTSLSDEVTSFAGTWRWNAPEILQDPHNCRYSRATDMYSFGMVLWEIATNGAVPFSDNKFDFEVREKVLAGQRPPINAGQCCPQRFAQLIEECWAQDPTDRPSAPLTAEILNSILSSMSKDSNEFATMASVSASDYTNSIFSSLRHGDGTSDLDYRPSSLVGQRITNFFRGRFSALSSAGSATSEEYHDHQSTEQFYKFMSPYAGTDSISMLSARGSAAMEASPANAESSGLPIVGLPNDSRRGDGFIGGRLSSLDEYDIETIGIMSDVTVGVGTTHGKKVPDEGLFMLPLSRPGDRVSRGRVGVRQSDDRQPMEDGAEFALDANGRISHFQY</sequence>
<dbReference type="InterPro" id="IPR051681">
    <property type="entry name" value="Ser/Thr_Kinases-Pseudokinases"/>
</dbReference>
<proteinExistence type="predicted"/>
<keyword evidence="5" id="KW-1133">Transmembrane helix</keyword>
<dbReference type="EMBL" id="CANTFL010000608">
    <property type="protein sequence ID" value="CAI5725451.1"/>
    <property type="molecule type" value="Genomic_DNA"/>
</dbReference>
<dbReference type="Gene3D" id="1.10.510.10">
    <property type="entry name" value="Transferase(Phosphotransferase) domain 1"/>
    <property type="match status" value="1"/>
</dbReference>
<dbReference type="Proteomes" id="UP001162031">
    <property type="component" value="Unassembled WGS sequence"/>
</dbReference>
<dbReference type="SUPFAM" id="SSF56112">
    <property type="entry name" value="Protein kinase-like (PK-like)"/>
    <property type="match status" value="1"/>
</dbReference>
<feature type="transmembrane region" description="Helical" evidence="5">
    <location>
        <begin position="64"/>
        <end position="86"/>
    </location>
</feature>
<dbReference type="PRINTS" id="PR00109">
    <property type="entry name" value="TYRKINASE"/>
</dbReference>
<name>A0AAV0TQM5_HYABA</name>
<keyword evidence="5" id="KW-0472">Membrane</keyword>
<feature type="transmembrane region" description="Helical" evidence="5">
    <location>
        <begin position="106"/>
        <end position="127"/>
    </location>
</feature>
<reference evidence="7" key="1">
    <citation type="submission" date="2022-12" db="EMBL/GenBank/DDBJ databases">
        <authorList>
            <person name="Webb A."/>
        </authorList>
    </citation>
    <scope>NUCLEOTIDE SEQUENCE</scope>
    <source>
        <strain evidence="7">Hp1</strain>
    </source>
</reference>
<dbReference type="AlphaFoldDB" id="A0AAV0TQM5"/>
<feature type="transmembrane region" description="Helical" evidence="5">
    <location>
        <begin position="148"/>
        <end position="169"/>
    </location>
</feature>
<evidence type="ECO:0000259" key="6">
    <source>
        <dbReference type="PROSITE" id="PS50011"/>
    </source>
</evidence>
<dbReference type="PANTHER" id="PTHR44329:SF288">
    <property type="entry name" value="MITOGEN-ACTIVATED PROTEIN KINASE KINASE KINASE 20"/>
    <property type="match status" value="1"/>
</dbReference>
<dbReference type="InterPro" id="IPR011009">
    <property type="entry name" value="Kinase-like_dom_sf"/>
</dbReference>
<evidence type="ECO:0000256" key="4">
    <source>
        <dbReference type="ARBA" id="ARBA00022840"/>
    </source>
</evidence>
<accession>A0AAV0TQM5</accession>
<dbReference type="GO" id="GO:0004674">
    <property type="term" value="F:protein serine/threonine kinase activity"/>
    <property type="evidence" value="ECO:0007669"/>
    <property type="project" value="TreeGrafter"/>
</dbReference>
<feature type="transmembrane region" description="Helical" evidence="5">
    <location>
        <begin position="189"/>
        <end position="211"/>
    </location>
</feature>
<keyword evidence="4" id="KW-0067">ATP-binding</keyword>
<keyword evidence="8" id="KW-1185">Reference proteome</keyword>
<dbReference type="GO" id="GO:0005524">
    <property type="term" value="F:ATP binding"/>
    <property type="evidence" value="ECO:0007669"/>
    <property type="project" value="UniProtKB-KW"/>
</dbReference>
<dbReference type="InterPro" id="IPR000719">
    <property type="entry name" value="Prot_kinase_dom"/>
</dbReference>
<dbReference type="PROSITE" id="PS50011">
    <property type="entry name" value="PROTEIN_KINASE_DOM"/>
    <property type="match status" value="1"/>
</dbReference>
<dbReference type="InterPro" id="IPR008271">
    <property type="entry name" value="Ser/Thr_kinase_AS"/>
</dbReference>
<keyword evidence="5" id="KW-0812">Transmembrane</keyword>
<evidence type="ECO:0000313" key="8">
    <source>
        <dbReference type="Proteomes" id="UP001162031"/>
    </source>
</evidence>
<organism evidence="7 8">
    <name type="scientific">Hyaloperonospora brassicae</name>
    <name type="common">Brassica downy mildew</name>
    <name type="synonym">Peronospora brassicae</name>
    <dbReference type="NCBI Taxonomy" id="162125"/>
    <lineage>
        <taxon>Eukaryota</taxon>
        <taxon>Sar</taxon>
        <taxon>Stramenopiles</taxon>
        <taxon>Oomycota</taxon>
        <taxon>Peronosporomycetes</taxon>
        <taxon>Peronosporales</taxon>
        <taxon>Peronosporaceae</taxon>
        <taxon>Hyaloperonospora</taxon>
    </lineage>
</organism>
<dbReference type="SMART" id="SM00220">
    <property type="entry name" value="S_TKc"/>
    <property type="match status" value="1"/>
</dbReference>
<comment type="caution">
    <text evidence="7">The sequence shown here is derived from an EMBL/GenBank/DDBJ whole genome shotgun (WGS) entry which is preliminary data.</text>
</comment>
<keyword evidence="1" id="KW-0808">Transferase</keyword>
<dbReference type="PROSITE" id="PS00108">
    <property type="entry name" value="PROTEIN_KINASE_ST"/>
    <property type="match status" value="1"/>
</dbReference>
<keyword evidence="2" id="KW-0547">Nucleotide-binding</keyword>
<evidence type="ECO:0000256" key="1">
    <source>
        <dbReference type="ARBA" id="ARBA00022679"/>
    </source>
</evidence>
<protein>
    <recommendedName>
        <fullName evidence="6">Protein kinase domain-containing protein</fullName>
    </recommendedName>
</protein>
<dbReference type="InterPro" id="IPR001245">
    <property type="entry name" value="Ser-Thr/Tyr_kinase_cat_dom"/>
</dbReference>
<feature type="transmembrane region" description="Helical" evidence="5">
    <location>
        <begin position="12"/>
        <end position="31"/>
    </location>
</feature>
<keyword evidence="3" id="KW-0418">Kinase</keyword>